<dbReference type="eggNOG" id="KOG2538">
    <property type="taxonomic scope" value="Eukaryota"/>
</dbReference>
<keyword evidence="3" id="KW-0235">DNA replication</keyword>
<dbReference type="PROSITE" id="PS50017">
    <property type="entry name" value="DEATH_DOMAIN"/>
    <property type="match status" value="1"/>
</dbReference>
<gene>
    <name evidence="8" type="ORF">A1O1_05276</name>
</gene>
<dbReference type="CDD" id="cd20704">
    <property type="entry name" value="Orc3"/>
    <property type="match status" value="1"/>
</dbReference>
<dbReference type="GeneID" id="19160151"/>
<dbReference type="GO" id="GO:0007165">
    <property type="term" value="P:signal transduction"/>
    <property type="evidence" value="ECO:0007669"/>
    <property type="project" value="InterPro"/>
</dbReference>
<dbReference type="InterPro" id="IPR000488">
    <property type="entry name" value="Death_dom"/>
</dbReference>
<evidence type="ECO:0000256" key="3">
    <source>
        <dbReference type="ARBA" id="ARBA00022705"/>
    </source>
</evidence>
<evidence type="ECO:0000256" key="5">
    <source>
        <dbReference type="ARBA" id="ARBA00023242"/>
    </source>
</evidence>
<dbReference type="HOGENOM" id="CLU_015257_1_0_1"/>
<dbReference type="PANTHER" id="PTHR12748">
    <property type="entry name" value="ORIGIN RECOGNITION COMPLEX SUBUNIT 3"/>
    <property type="match status" value="1"/>
</dbReference>
<dbReference type="InterPro" id="IPR020795">
    <property type="entry name" value="ORC3"/>
</dbReference>
<dbReference type="GO" id="GO:0005656">
    <property type="term" value="C:nuclear pre-replicative complex"/>
    <property type="evidence" value="ECO:0007669"/>
    <property type="project" value="TreeGrafter"/>
</dbReference>
<proteinExistence type="inferred from homology"/>
<protein>
    <recommendedName>
        <fullName evidence="7">Death domain-containing protein</fullName>
    </recommendedName>
</protein>
<feature type="region of interest" description="Disordered" evidence="6">
    <location>
        <begin position="563"/>
        <end position="582"/>
    </location>
</feature>
<dbReference type="RefSeq" id="XP_007724352.1">
    <property type="nucleotide sequence ID" value="XM_007726162.1"/>
</dbReference>
<comment type="similarity">
    <text evidence="2">Belongs to the ORC3 family.</text>
</comment>
<dbReference type="Pfam" id="PF07034">
    <property type="entry name" value="ORC3_N"/>
    <property type="match status" value="1"/>
</dbReference>
<feature type="region of interest" description="Disordered" evidence="6">
    <location>
        <begin position="29"/>
        <end position="52"/>
    </location>
</feature>
<dbReference type="GO" id="GO:0003688">
    <property type="term" value="F:DNA replication origin binding"/>
    <property type="evidence" value="ECO:0007669"/>
    <property type="project" value="TreeGrafter"/>
</dbReference>
<dbReference type="InterPro" id="IPR045667">
    <property type="entry name" value="ORC3_N"/>
</dbReference>
<dbReference type="EMBL" id="AMWN01000004">
    <property type="protein sequence ID" value="EXJ88346.1"/>
    <property type="molecule type" value="Genomic_DNA"/>
</dbReference>
<evidence type="ECO:0000313" key="9">
    <source>
        <dbReference type="Proteomes" id="UP000019484"/>
    </source>
</evidence>
<dbReference type="PANTHER" id="PTHR12748:SF0">
    <property type="entry name" value="ORIGIN RECOGNITION COMPLEX SUBUNIT 3"/>
    <property type="match status" value="1"/>
</dbReference>
<accession>W9YGI2</accession>
<feature type="domain" description="Death" evidence="7">
    <location>
        <begin position="396"/>
        <end position="477"/>
    </location>
</feature>
<evidence type="ECO:0000256" key="4">
    <source>
        <dbReference type="ARBA" id="ARBA00023125"/>
    </source>
</evidence>
<evidence type="ECO:0000256" key="2">
    <source>
        <dbReference type="ARBA" id="ARBA00010977"/>
    </source>
</evidence>
<comment type="subcellular location">
    <subcellularLocation>
        <location evidence="1">Nucleus</location>
    </subcellularLocation>
</comment>
<evidence type="ECO:0000256" key="1">
    <source>
        <dbReference type="ARBA" id="ARBA00004123"/>
    </source>
</evidence>
<dbReference type="GO" id="GO:0005664">
    <property type="term" value="C:nuclear origin of replication recognition complex"/>
    <property type="evidence" value="ECO:0007669"/>
    <property type="project" value="InterPro"/>
</dbReference>
<dbReference type="InterPro" id="IPR040855">
    <property type="entry name" value="ORC_WH_C"/>
</dbReference>
<evidence type="ECO:0000313" key="8">
    <source>
        <dbReference type="EMBL" id="EXJ88346.1"/>
    </source>
</evidence>
<dbReference type="STRING" id="1182541.W9YGI2"/>
<name>W9YGI2_9EURO</name>
<sequence length="769" mass="85764">MDLEDAQIDDNAHTGCYIFKLAAEHDEAEIDDRPKKRRKTTKSQSQSETIIGHGHDEYTWPALLAGEESKVAIRLRRQQFETEWKKYQAAIDEILNQVDETFVSDVLTYARQEEGSAQGQGQGRIRTGLLLSTPGHNAQRDLLQGWKSGRSTTSEQDAKELLVVLSPTHAPNLQTALKNVIRMAISQEGGMKAYTDFLVQHKTMIPMNFDLDLLQKYVQKHGIQRVLVSVSEVETFDTGILSELISMFSSWADRIPFVLLITISTTVELFESRLSRSTVSLLDADVFESRQSQTRLDPLSALYEAVQYREEAQVFFGPSVVGILAELADDQSTTAETFTRALKYVYMSHFFANPLSVLSSPSDFKISEHSALCQAIRNTRGFKIHCETLAKGDKAWRQRARELLLSDEALEAESMEAVRTGQHRLRASLAAFQTLKGLSCRLLNSQEYTSLETEAQLLAALPDLEQTDLFESIEQAIKEMDLPQFQAFLEDAASALEDVKLFESTQSSPTTTEKLETLSDIEKAVAVTATARGNADRTMGNDGSHNLTEAFLTILRRYIQSRTLPPKSETPQTPQIPGTSPFHDFMSEAFSHTLKSPLSSILHPRARYSLERALTRPADYLGCECCTPSATSSKPGGEVSERATLPPTSLLLSMLNEAGHVINVRDLWETFRDMVTPALAGKSKKGILTHGTRDREEEDDARSSASQDEEDQAGEEEEEDDNATSEAVERQALALFYRALADLRYLGFVKPSKRKPGVDCIAKTVWMGL</sequence>
<evidence type="ECO:0000259" key="7">
    <source>
        <dbReference type="PROSITE" id="PS50017"/>
    </source>
</evidence>
<organism evidence="8 9">
    <name type="scientific">Capronia coronata CBS 617.96</name>
    <dbReference type="NCBI Taxonomy" id="1182541"/>
    <lineage>
        <taxon>Eukaryota</taxon>
        <taxon>Fungi</taxon>
        <taxon>Dikarya</taxon>
        <taxon>Ascomycota</taxon>
        <taxon>Pezizomycotina</taxon>
        <taxon>Eurotiomycetes</taxon>
        <taxon>Chaetothyriomycetidae</taxon>
        <taxon>Chaetothyriales</taxon>
        <taxon>Herpotrichiellaceae</taxon>
        <taxon>Capronia</taxon>
    </lineage>
</organism>
<comment type="caution">
    <text evidence="8">The sequence shown here is derived from an EMBL/GenBank/DDBJ whole genome shotgun (WGS) entry which is preliminary data.</text>
</comment>
<dbReference type="Proteomes" id="UP000019484">
    <property type="component" value="Unassembled WGS sequence"/>
</dbReference>
<feature type="compositionally biased region" description="Polar residues" evidence="6">
    <location>
        <begin position="569"/>
        <end position="578"/>
    </location>
</feature>
<keyword evidence="5" id="KW-0539">Nucleus</keyword>
<feature type="compositionally biased region" description="Acidic residues" evidence="6">
    <location>
        <begin position="707"/>
        <end position="723"/>
    </location>
</feature>
<dbReference type="GO" id="GO:0031261">
    <property type="term" value="C:DNA replication preinitiation complex"/>
    <property type="evidence" value="ECO:0007669"/>
    <property type="project" value="TreeGrafter"/>
</dbReference>
<dbReference type="GO" id="GO:0006270">
    <property type="term" value="P:DNA replication initiation"/>
    <property type="evidence" value="ECO:0007669"/>
    <property type="project" value="TreeGrafter"/>
</dbReference>
<dbReference type="AlphaFoldDB" id="W9YGI2"/>
<dbReference type="Pfam" id="PF18137">
    <property type="entry name" value="WHD_ORC"/>
    <property type="match status" value="1"/>
</dbReference>
<dbReference type="OrthoDB" id="10265211at2759"/>
<feature type="region of interest" description="Disordered" evidence="6">
    <location>
        <begin position="684"/>
        <end position="726"/>
    </location>
</feature>
<keyword evidence="9" id="KW-1185">Reference proteome</keyword>
<keyword evidence="4" id="KW-0238">DNA-binding</keyword>
<reference evidence="8 9" key="1">
    <citation type="submission" date="2013-03" db="EMBL/GenBank/DDBJ databases">
        <title>The Genome Sequence of Capronia coronata CBS 617.96.</title>
        <authorList>
            <consortium name="The Broad Institute Genomics Platform"/>
            <person name="Cuomo C."/>
            <person name="de Hoog S."/>
            <person name="Gorbushina A."/>
            <person name="Walker B."/>
            <person name="Young S.K."/>
            <person name="Zeng Q."/>
            <person name="Gargeya S."/>
            <person name="Fitzgerald M."/>
            <person name="Haas B."/>
            <person name="Abouelleil A."/>
            <person name="Allen A.W."/>
            <person name="Alvarado L."/>
            <person name="Arachchi H.M."/>
            <person name="Berlin A.M."/>
            <person name="Chapman S.B."/>
            <person name="Gainer-Dewar J."/>
            <person name="Goldberg J."/>
            <person name="Griggs A."/>
            <person name="Gujja S."/>
            <person name="Hansen M."/>
            <person name="Howarth C."/>
            <person name="Imamovic A."/>
            <person name="Ireland A."/>
            <person name="Larimer J."/>
            <person name="McCowan C."/>
            <person name="Murphy C."/>
            <person name="Pearson M."/>
            <person name="Poon T.W."/>
            <person name="Priest M."/>
            <person name="Roberts A."/>
            <person name="Saif S."/>
            <person name="Shea T."/>
            <person name="Sisk P."/>
            <person name="Sykes S."/>
            <person name="Wortman J."/>
            <person name="Nusbaum C."/>
            <person name="Birren B."/>
        </authorList>
    </citation>
    <scope>NUCLEOTIDE SEQUENCE [LARGE SCALE GENOMIC DNA]</scope>
    <source>
        <strain evidence="8 9">CBS 617.96</strain>
    </source>
</reference>
<evidence type="ECO:0000256" key="6">
    <source>
        <dbReference type="SAM" id="MobiDB-lite"/>
    </source>
</evidence>